<accession>A0A2R6PN24</accession>
<dbReference type="Proteomes" id="UP000186601">
    <property type="component" value="Unassembled WGS sequence"/>
</dbReference>
<evidence type="ECO:0000313" key="3">
    <source>
        <dbReference type="EMBL" id="PSR93793.1"/>
    </source>
</evidence>
<keyword evidence="4" id="KW-1185">Reference proteome</keyword>
<feature type="chain" id="PRO_5015345647" evidence="2">
    <location>
        <begin position="16"/>
        <end position="877"/>
    </location>
</feature>
<feature type="compositionally biased region" description="Low complexity" evidence="1">
    <location>
        <begin position="227"/>
        <end position="252"/>
    </location>
</feature>
<feature type="compositionally biased region" description="Basic residues" evidence="1">
    <location>
        <begin position="308"/>
        <end position="321"/>
    </location>
</feature>
<feature type="region of interest" description="Disordered" evidence="1">
    <location>
        <begin position="120"/>
        <end position="141"/>
    </location>
</feature>
<feature type="compositionally biased region" description="Pro residues" evidence="1">
    <location>
        <begin position="267"/>
        <end position="278"/>
    </location>
</feature>
<name>A0A2R6PN24_9APHY</name>
<feature type="compositionally biased region" description="Low complexity" evidence="1">
    <location>
        <begin position="801"/>
        <end position="813"/>
    </location>
</feature>
<feature type="compositionally biased region" description="Low complexity" evidence="1">
    <location>
        <begin position="687"/>
        <end position="700"/>
    </location>
</feature>
<feature type="region of interest" description="Disordered" evidence="1">
    <location>
        <begin position="297"/>
        <end position="321"/>
    </location>
</feature>
<feature type="compositionally biased region" description="Low complexity" evidence="1">
    <location>
        <begin position="731"/>
        <end position="742"/>
    </location>
</feature>
<evidence type="ECO:0000256" key="1">
    <source>
        <dbReference type="SAM" id="MobiDB-lite"/>
    </source>
</evidence>
<dbReference type="STRING" id="98765.A0A2R6PN24"/>
<dbReference type="AlphaFoldDB" id="A0A2R6PN24"/>
<comment type="caution">
    <text evidence="3">The sequence shown here is derived from an EMBL/GenBank/DDBJ whole genome shotgun (WGS) entry which is preliminary data.</text>
</comment>
<evidence type="ECO:0000256" key="2">
    <source>
        <dbReference type="SAM" id="SignalP"/>
    </source>
</evidence>
<feature type="region of interest" description="Disordered" evidence="1">
    <location>
        <begin position="632"/>
        <end position="668"/>
    </location>
</feature>
<feature type="region of interest" description="Disordered" evidence="1">
    <location>
        <begin position="431"/>
        <end position="461"/>
    </location>
</feature>
<feature type="region of interest" description="Disordered" evidence="1">
    <location>
        <begin position="687"/>
        <end position="707"/>
    </location>
</feature>
<feature type="compositionally biased region" description="Polar residues" evidence="1">
    <location>
        <begin position="431"/>
        <end position="450"/>
    </location>
</feature>
<sequence>MLFTLSITLSSPLLALNILLRSPLPIPSGLFDSPADPPSVVMRAPSPLSLAPSYAHSYKRSGSVTVVEGRRSGDVWISNGDAVEGKSKFGRAVGLLQPKPKLAVLPSGCEYYGPPLTPPLPIQDPEAEEHERTVPSTPQSVNNAELGVGMHHPEVLAKEDRGDDDNHVEMGMRKKDSKASSYWSGTDENVAFATKIMVAQKHYSTLAMTMVLPPSPQRRGSQEVNPGAQTAATTTAVAAGAESAAGKRASGSNHLRARSVSSMSPISAPPSSPLPPTPPTIKTMLKLTAAQSYRARTTSQASGGNPHNHNRGHGKLTHRRSYSSISSFPDLGLSEPAAELGGFINHHNNDYSFGPIDHDSLNEIDALSAGLLPLLVPGLKVGGEMRITESWKKAPSTTTTRFGNYQMGGRRNLGADAEVPEELGGMVSSDFESPQMHSTPHTRKANTQTPRTKKTSAHKRHHFSLPSLSLGKDGIHALSTWRNDLNKALETKGTSTSQYSAVPTLNVASDDVSSDRRNTVLGSDFISQLHLNAVREDDELAFSSRPAAAAAVVVVDHRYSTGFKSDTLDVPEGISTARNSMATLISALDQELNMPPGASASVPTVWQGVVPSSAASDVTLFEFNPSVEGLAESTPYDSNKVLPMGGSGRSRSGEDRAPPPVPEIPKAVKASRRSSIVYIKSDSTTATTGPIITGTSSSLSNKNNNDTSLVVSPKGGLAGWSSRAVAPLMPKSKASKLQLKASKMSRRSENDPDSAQAEAAPAVRELRMGGLRPLSLLQDRQNTANAAAAGGGVETRPLKLGKGSSKSSRASARSSDENEPPRTRESSFKKSLRPLKLARNETTKQRAVLREREVLPDVVVRPPSNGHHVGYAYDFRS</sequence>
<dbReference type="EMBL" id="MLYV02000468">
    <property type="protein sequence ID" value="PSR93793.1"/>
    <property type="molecule type" value="Genomic_DNA"/>
</dbReference>
<feature type="compositionally biased region" description="Basic residues" evidence="1">
    <location>
        <begin position="451"/>
        <end position="461"/>
    </location>
</feature>
<feature type="region of interest" description="Disordered" evidence="1">
    <location>
        <begin position="213"/>
        <end position="278"/>
    </location>
</feature>
<gene>
    <name evidence="3" type="ORF">PHLCEN_2v4688</name>
</gene>
<proteinExistence type="predicted"/>
<keyword evidence="2" id="KW-0732">Signal</keyword>
<feature type="compositionally biased region" description="Basic and acidic residues" evidence="1">
    <location>
        <begin position="814"/>
        <end position="828"/>
    </location>
</feature>
<organism evidence="3 4">
    <name type="scientific">Hermanssonia centrifuga</name>
    <dbReference type="NCBI Taxonomy" id="98765"/>
    <lineage>
        <taxon>Eukaryota</taxon>
        <taxon>Fungi</taxon>
        <taxon>Dikarya</taxon>
        <taxon>Basidiomycota</taxon>
        <taxon>Agaricomycotina</taxon>
        <taxon>Agaricomycetes</taxon>
        <taxon>Polyporales</taxon>
        <taxon>Meruliaceae</taxon>
        <taxon>Hermanssonia</taxon>
    </lineage>
</organism>
<protein>
    <submittedName>
        <fullName evidence="3">Uncharacterized protein</fullName>
    </submittedName>
</protein>
<feature type="region of interest" description="Disordered" evidence="1">
    <location>
        <begin position="785"/>
        <end position="845"/>
    </location>
</feature>
<dbReference type="OrthoDB" id="2529242at2759"/>
<feature type="signal peptide" evidence="2">
    <location>
        <begin position="1"/>
        <end position="15"/>
    </location>
</feature>
<reference evidence="3 4" key="1">
    <citation type="submission" date="2018-02" db="EMBL/GenBank/DDBJ databases">
        <title>Genome sequence of the basidiomycete white-rot fungus Phlebia centrifuga.</title>
        <authorList>
            <person name="Granchi Z."/>
            <person name="Peng M."/>
            <person name="de Vries R.P."/>
            <person name="Hilden K."/>
            <person name="Makela M.R."/>
            <person name="Grigoriev I."/>
            <person name="Riley R."/>
        </authorList>
    </citation>
    <scope>NUCLEOTIDE SEQUENCE [LARGE SCALE GENOMIC DNA]</scope>
    <source>
        <strain evidence="3 4">FBCC195</strain>
    </source>
</reference>
<evidence type="ECO:0000313" key="4">
    <source>
        <dbReference type="Proteomes" id="UP000186601"/>
    </source>
</evidence>
<feature type="region of interest" description="Disordered" evidence="1">
    <location>
        <begin position="729"/>
        <end position="761"/>
    </location>
</feature>